<dbReference type="Pfam" id="PF04183">
    <property type="entry name" value="IucA_IucC"/>
    <property type="match status" value="1"/>
</dbReference>
<dbReference type="PATRIC" id="fig|749414.3.peg.8533"/>
<dbReference type="eggNOG" id="COG4264">
    <property type="taxonomic scope" value="Bacteria"/>
</dbReference>
<gene>
    <name evidence="6" type="ordered locus">SBI_08292</name>
</gene>
<dbReference type="KEGG" id="sbh:SBI_08292"/>
<accession>D7BR60</accession>
<dbReference type="Gene3D" id="1.10.510.40">
    <property type="match status" value="1"/>
</dbReference>
<dbReference type="PANTHER" id="PTHR34384:SF5">
    <property type="entry name" value="L-2,3-DIAMINOPROPANOATE--CITRATE LIGASE"/>
    <property type="match status" value="1"/>
</dbReference>
<dbReference type="PANTHER" id="PTHR34384">
    <property type="entry name" value="L-2,3-DIAMINOPROPANOATE--CITRATE LIGASE"/>
    <property type="match status" value="1"/>
</dbReference>
<evidence type="ECO:0000313" key="7">
    <source>
        <dbReference type="Proteomes" id="UP000000377"/>
    </source>
</evidence>
<name>D7BR60_STRBB</name>
<evidence type="ECO:0000256" key="3">
    <source>
        <dbReference type="SAM" id="MobiDB-lite"/>
    </source>
</evidence>
<evidence type="ECO:0000259" key="4">
    <source>
        <dbReference type="Pfam" id="PF04183"/>
    </source>
</evidence>
<feature type="compositionally biased region" description="Low complexity" evidence="3">
    <location>
        <begin position="146"/>
        <end position="155"/>
    </location>
</feature>
<dbReference type="InterPro" id="IPR022770">
    <property type="entry name" value="IucA/IucC-like_C"/>
</dbReference>
<dbReference type="GO" id="GO:0016881">
    <property type="term" value="F:acid-amino acid ligase activity"/>
    <property type="evidence" value="ECO:0007669"/>
    <property type="project" value="UniProtKB-ARBA"/>
</dbReference>
<evidence type="ECO:0000256" key="1">
    <source>
        <dbReference type="ARBA" id="ARBA00004924"/>
    </source>
</evidence>
<dbReference type="RefSeq" id="WP_014180860.1">
    <property type="nucleotide sequence ID" value="NC_016582.1"/>
</dbReference>
<feature type="compositionally biased region" description="Low complexity" evidence="3">
    <location>
        <begin position="89"/>
        <end position="125"/>
    </location>
</feature>
<keyword evidence="7" id="KW-1185">Reference proteome</keyword>
<proteinExistence type="inferred from homology"/>
<organism evidence="6 7">
    <name type="scientific">Streptomyces bingchenggensis (strain BCW-1)</name>
    <dbReference type="NCBI Taxonomy" id="749414"/>
    <lineage>
        <taxon>Bacteria</taxon>
        <taxon>Bacillati</taxon>
        <taxon>Actinomycetota</taxon>
        <taxon>Actinomycetes</taxon>
        <taxon>Kitasatosporales</taxon>
        <taxon>Streptomycetaceae</taxon>
        <taxon>Streptomyces</taxon>
    </lineage>
</organism>
<evidence type="ECO:0000256" key="2">
    <source>
        <dbReference type="ARBA" id="ARBA00007832"/>
    </source>
</evidence>
<evidence type="ECO:0008006" key="8">
    <source>
        <dbReference type="Google" id="ProtNLM"/>
    </source>
</evidence>
<dbReference type="InterPro" id="IPR007310">
    <property type="entry name" value="Aerobactin_biosyn_IucA/IucC_N"/>
</dbReference>
<dbReference type="Proteomes" id="UP000000377">
    <property type="component" value="Chromosome"/>
</dbReference>
<protein>
    <recommendedName>
        <fullName evidence="8">IucA/IucC family protein</fullName>
    </recommendedName>
</protein>
<dbReference type="Pfam" id="PF06276">
    <property type="entry name" value="FhuF"/>
    <property type="match status" value="1"/>
</dbReference>
<sequence>MIRADEEAADTTEAFEGDLLARVLDTLLREDAYGLRSRARTVRRADGEWLRVVLTDGGGVLLPVEPDGFQCEIRVRRPPRLLAEEEPGGEAAPAPHGGGPLSADDAGGAAPRAATGPATRPAAGPAPRPDTRPAAGPAAPPGAGHGAPPGAHPAVAPPRVVALTTLDAVLARLRHAADPDDRGLYDAFVVECRRTLDAMRLHADIRPRVVEQLVAAYGGEPAERWAGVRGSLAYDTLAAYRDHPVYPTGRARLALSDAEQRAHAPEFHPSFRLRWAALPREAVTGDTARLPGWWPTPGALGLPGGLDDSHLAFPVHPLSAPRMLAIGLRATHLTDQTHLVDDAWLDVRPTLSMRTVAVTDDPLTHLKLPLATATLGARNRRTIKPGTLADGDAGQRLTEAVLAREPRVAGGVLLADEGTYLHAGHEFLATLVRRYPPGLDGCQVVPLAALLSPAPGTGLIVDALAARYYGGDLFALLDAYLTLLFDVHTTLFAYGVALESHQQNTSLVLDTEHGRPRVRLLLKDHDGPRVHPARLADAVGGDEAARLLGGFDDHRILTDDDGPVADVFATITVHLCAGALAFELARLGRAPLDTLLRLIRDRLAEAVDRLDRLGDHRLSAPPGAPGAPGAVLRALVLDADRLPVKAMVTAGSLFTKQRSGAADINKHYVTGPNYLLPGLRLPARGR</sequence>
<evidence type="ECO:0000259" key="5">
    <source>
        <dbReference type="Pfam" id="PF06276"/>
    </source>
</evidence>
<feature type="domain" description="Aerobactin siderophore biosynthesis IucA/IucC N-terminal" evidence="4">
    <location>
        <begin position="239"/>
        <end position="451"/>
    </location>
</feature>
<evidence type="ECO:0000313" key="6">
    <source>
        <dbReference type="EMBL" id="ADI11410.1"/>
    </source>
</evidence>
<dbReference type="HOGENOM" id="CLU_023790_0_0_11"/>
<dbReference type="EMBL" id="CP002047">
    <property type="protein sequence ID" value="ADI11410.1"/>
    <property type="molecule type" value="Genomic_DNA"/>
</dbReference>
<comment type="similarity">
    <text evidence="2">Belongs to the IucA/IucC family.</text>
</comment>
<dbReference type="STRING" id="749414.SBI_08292"/>
<dbReference type="AlphaFoldDB" id="D7BR60"/>
<dbReference type="GO" id="GO:0019290">
    <property type="term" value="P:siderophore biosynthetic process"/>
    <property type="evidence" value="ECO:0007669"/>
    <property type="project" value="InterPro"/>
</dbReference>
<comment type="pathway">
    <text evidence="1">Siderophore biosynthesis.</text>
</comment>
<feature type="domain" description="Aerobactin siderophore biosynthesis IucA/IucC-like C-terminal" evidence="5">
    <location>
        <begin position="477"/>
        <end position="618"/>
    </location>
</feature>
<dbReference type="InterPro" id="IPR037455">
    <property type="entry name" value="LucA/IucC-like"/>
</dbReference>
<reference evidence="6 7" key="1">
    <citation type="journal article" date="2010" name="J. Bacteriol.">
        <title>Genome sequence of the milbemycin-producing bacterium Streptomyces bingchenggensis.</title>
        <authorList>
            <person name="Wang X.J."/>
            <person name="Yan Y.J."/>
            <person name="Zhang B."/>
            <person name="An J."/>
            <person name="Wang J.J."/>
            <person name="Tian J."/>
            <person name="Jiang L."/>
            <person name="Chen Y.H."/>
            <person name="Huang S.X."/>
            <person name="Yin M."/>
            <person name="Zhang J."/>
            <person name="Gao A.L."/>
            <person name="Liu C.X."/>
            <person name="Zhu Z.X."/>
            <person name="Xiang W.S."/>
        </authorList>
    </citation>
    <scope>NUCLEOTIDE SEQUENCE [LARGE SCALE GENOMIC DNA]</scope>
    <source>
        <strain evidence="6 7">BCW-1</strain>
    </source>
</reference>
<feature type="region of interest" description="Disordered" evidence="3">
    <location>
        <begin position="85"/>
        <end position="155"/>
    </location>
</feature>